<evidence type="ECO:0000256" key="1">
    <source>
        <dbReference type="ARBA" id="ARBA00007074"/>
    </source>
</evidence>
<protein>
    <submittedName>
        <fullName evidence="9">Putative peptidoglycan binding domain-containing protein</fullName>
    </submittedName>
</protein>
<feature type="domain" description="NlpC/P60" evidence="7">
    <location>
        <begin position="142"/>
        <end position="254"/>
    </location>
</feature>
<evidence type="ECO:0000313" key="11">
    <source>
        <dbReference type="Proteomes" id="UP000192634"/>
    </source>
</evidence>
<evidence type="ECO:0000256" key="6">
    <source>
        <dbReference type="SAM" id="SignalP"/>
    </source>
</evidence>
<reference evidence="9 11" key="2">
    <citation type="submission" date="2017-04" db="EMBL/GenBank/DDBJ databases">
        <authorList>
            <person name="Afonso C.L."/>
            <person name="Miller P.J."/>
            <person name="Scott M.A."/>
            <person name="Spackman E."/>
            <person name="Goraichik I."/>
            <person name="Dimitrov K.M."/>
            <person name="Suarez D.L."/>
            <person name="Swayne D.E."/>
        </authorList>
    </citation>
    <scope>NUCLEOTIDE SEQUENCE [LARGE SCALE GENOMIC DNA]</scope>
    <source>
        <strain evidence="9 11">CGMCC 1.12511</strain>
    </source>
</reference>
<dbReference type="Proteomes" id="UP000192634">
    <property type="component" value="Unassembled WGS sequence"/>
</dbReference>
<accession>A0A1L3MK68</accession>
<gene>
    <name evidence="8" type="ORF">ASJ30_15435</name>
    <name evidence="9" type="ORF">SAMN06296429_10214</name>
</gene>
<evidence type="ECO:0000256" key="3">
    <source>
        <dbReference type="ARBA" id="ARBA00022801"/>
    </source>
</evidence>
<dbReference type="InterPro" id="IPR036365">
    <property type="entry name" value="PGBD-like_sf"/>
</dbReference>
<keyword evidence="10" id="KW-1185">Reference proteome</keyword>
<evidence type="ECO:0000256" key="4">
    <source>
        <dbReference type="ARBA" id="ARBA00022807"/>
    </source>
</evidence>
<dbReference type="EMBL" id="FWXN01000002">
    <property type="protein sequence ID" value="SMC35061.1"/>
    <property type="molecule type" value="Genomic_DNA"/>
</dbReference>
<dbReference type="InterPro" id="IPR036366">
    <property type="entry name" value="PGBDSf"/>
</dbReference>
<evidence type="ECO:0000256" key="2">
    <source>
        <dbReference type="ARBA" id="ARBA00022670"/>
    </source>
</evidence>
<proteinExistence type="inferred from homology"/>
<feature type="chain" id="PRO_5015066579" evidence="6">
    <location>
        <begin position="45"/>
        <end position="254"/>
    </location>
</feature>
<feature type="region of interest" description="Disordered" evidence="5">
    <location>
        <begin position="1"/>
        <end position="20"/>
    </location>
</feature>
<keyword evidence="6" id="KW-0732">Signal</keyword>
<dbReference type="GO" id="GO:0008234">
    <property type="term" value="F:cysteine-type peptidase activity"/>
    <property type="evidence" value="ECO:0007669"/>
    <property type="project" value="UniProtKB-KW"/>
</dbReference>
<dbReference type="Pfam" id="PF01471">
    <property type="entry name" value="PG_binding_1"/>
    <property type="match status" value="1"/>
</dbReference>
<sequence>MSMFYAGRHRAPSTKTPHRAGASMVAVAAVSLGTAAATAPGASAAPSAVSAPAAASVSSATSATTFSGLVKRGHRGSLVKQVQRKVGVSADGIFGPMTQSAVKRYQKRNGLVADGIVGPRTGTKMGLRSTSTVSSRTTTRSSVSTSSVLSTAASLVGTPYVYGGTSRSGWDCSGFTQYVFARHGKSLPRTAEQQRRATTRVYSPQPGDLVFFGAPAWHMGIYAGNGMMYDAGNARVDTTKRKIWTSNVTYGRVR</sequence>
<reference evidence="8 10" key="1">
    <citation type="submission" date="2015-11" db="EMBL/GenBank/DDBJ databases">
        <authorList>
            <person name="Zhang Y."/>
            <person name="Guo Z."/>
        </authorList>
    </citation>
    <scope>NUCLEOTIDE SEQUENCE [LARGE SCALE GENOMIC DNA]</scope>
    <source>
        <strain evidence="8 10">YFY001</strain>
    </source>
</reference>
<dbReference type="Gene3D" id="1.10.101.10">
    <property type="entry name" value="PGBD-like superfamily/PGBD"/>
    <property type="match status" value="1"/>
</dbReference>
<dbReference type="PANTHER" id="PTHR47053:SF1">
    <property type="entry name" value="MUREIN DD-ENDOPEPTIDASE MEPH-RELATED"/>
    <property type="match status" value="1"/>
</dbReference>
<evidence type="ECO:0000313" key="10">
    <source>
        <dbReference type="Proteomes" id="UP000182938"/>
    </source>
</evidence>
<dbReference type="SUPFAM" id="SSF54001">
    <property type="entry name" value="Cysteine proteinases"/>
    <property type="match status" value="1"/>
</dbReference>
<dbReference type="PANTHER" id="PTHR47053">
    <property type="entry name" value="MUREIN DD-ENDOPEPTIDASE MEPH-RELATED"/>
    <property type="match status" value="1"/>
</dbReference>
<dbReference type="InterPro" id="IPR000064">
    <property type="entry name" value="NLP_P60_dom"/>
</dbReference>
<keyword evidence="2" id="KW-0645">Protease</keyword>
<dbReference type="InterPro" id="IPR038765">
    <property type="entry name" value="Papain-like_cys_pep_sf"/>
</dbReference>
<dbReference type="Proteomes" id="UP000182938">
    <property type="component" value="Chromosome"/>
</dbReference>
<evidence type="ECO:0000313" key="8">
    <source>
        <dbReference type="EMBL" id="APH02757.1"/>
    </source>
</evidence>
<comment type="similarity">
    <text evidence="1">Belongs to the peptidase C40 family.</text>
</comment>
<feature type="signal peptide" evidence="6">
    <location>
        <begin position="1"/>
        <end position="44"/>
    </location>
</feature>
<accession>A0A1W1YGY6</accession>
<keyword evidence="4" id="KW-0788">Thiol protease</keyword>
<dbReference type="EMBL" id="CP013290">
    <property type="protein sequence ID" value="APH02757.1"/>
    <property type="molecule type" value="Genomic_DNA"/>
</dbReference>
<dbReference type="InterPro" id="IPR002477">
    <property type="entry name" value="Peptidoglycan-bd-like"/>
</dbReference>
<dbReference type="Pfam" id="PF00877">
    <property type="entry name" value="NLPC_P60"/>
    <property type="match status" value="1"/>
</dbReference>
<evidence type="ECO:0000256" key="5">
    <source>
        <dbReference type="SAM" id="MobiDB-lite"/>
    </source>
</evidence>
<dbReference type="PROSITE" id="PS51935">
    <property type="entry name" value="NLPC_P60"/>
    <property type="match status" value="1"/>
</dbReference>
<dbReference type="GO" id="GO:0006508">
    <property type="term" value="P:proteolysis"/>
    <property type="evidence" value="ECO:0007669"/>
    <property type="project" value="UniProtKB-KW"/>
</dbReference>
<dbReference type="Gene3D" id="3.90.1720.10">
    <property type="entry name" value="endopeptidase domain like (from Nostoc punctiforme)"/>
    <property type="match status" value="1"/>
</dbReference>
<dbReference type="SUPFAM" id="SSF47090">
    <property type="entry name" value="PGBD-like"/>
    <property type="match status" value="1"/>
</dbReference>
<organism evidence="8 10">
    <name type="scientific">Janibacter indicus</name>
    <dbReference type="NCBI Taxonomy" id="857417"/>
    <lineage>
        <taxon>Bacteria</taxon>
        <taxon>Bacillati</taxon>
        <taxon>Actinomycetota</taxon>
        <taxon>Actinomycetes</taxon>
        <taxon>Micrococcales</taxon>
        <taxon>Intrasporangiaceae</taxon>
        <taxon>Janibacter</taxon>
    </lineage>
</organism>
<evidence type="ECO:0000313" key="9">
    <source>
        <dbReference type="EMBL" id="SMC35061.1"/>
    </source>
</evidence>
<dbReference type="AlphaFoldDB" id="A0A1L3MK68"/>
<evidence type="ECO:0000259" key="7">
    <source>
        <dbReference type="PROSITE" id="PS51935"/>
    </source>
</evidence>
<feature type="compositionally biased region" description="Basic residues" evidence="5">
    <location>
        <begin position="7"/>
        <end position="18"/>
    </location>
</feature>
<dbReference type="RefSeq" id="WP_269466343.1">
    <property type="nucleotide sequence ID" value="NZ_CP013290.1"/>
</dbReference>
<dbReference type="InterPro" id="IPR051202">
    <property type="entry name" value="Peptidase_C40"/>
</dbReference>
<keyword evidence="3" id="KW-0378">Hydrolase</keyword>
<name>A0A1L3MK68_9MICO</name>
<dbReference type="KEGG" id="jte:ASJ30_15435"/>